<protein>
    <submittedName>
        <fullName evidence="1">Uncharacterized protein</fullName>
    </submittedName>
</protein>
<accession>A0AAE1FSR6</accession>
<proteinExistence type="predicted"/>
<name>A0AAE1FSR6_PETCI</name>
<keyword evidence="2" id="KW-1185">Reference proteome</keyword>
<dbReference type="EMBL" id="JAWQEG010001490">
    <property type="protein sequence ID" value="KAK3879131.1"/>
    <property type="molecule type" value="Genomic_DNA"/>
</dbReference>
<gene>
    <name evidence="1" type="ORF">Pcinc_016290</name>
</gene>
<comment type="caution">
    <text evidence="1">The sequence shown here is derived from an EMBL/GenBank/DDBJ whole genome shotgun (WGS) entry which is preliminary data.</text>
</comment>
<sequence length="130" mass="14456">MEDFKNQQCPDFNIESDTSLTQRHLNEEESISQSNDLLSHANQVDSARLLATASPHRGAWLSVLPIECLSLLVPDDAVRIGVTLRLGVPVQQPHHSKCGGMTDKFGHHSLSCHHDPGRLPRHTAFNDIVY</sequence>
<reference evidence="1" key="1">
    <citation type="submission" date="2023-10" db="EMBL/GenBank/DDBJ databases">
        <title>Genome assemblies of two species of porcelain crab, Petrolisthes cinctipes and Petrolisthes manimaculis (Anomura: Porcellanidae).</title>
        <authorList>
            <person name="Angst P."/>
        </authorList>
    </citation>
    <scope>NUCLEOTIDE SEQUENCE</scope>
    <source>
        <strain evidence="1">PB745_01</strain>
        <tissue evidence="1">Gill</tissue>
    </source>
</reference>
<evidence type="ECO:0000313" key="2">
    <source>
        <dbReference type="Proteomes" id="UP001286313"/>
    </source>
</evidence>
<organism evidence="1 2">
    <name type="scientific">Petrolisthes cinctipes</name>
    <name type="common">Flat porcelain crab</name>
    <dbReference type="NCBI Taxonomy" id="88211"/>
    <lineage>
        <taxon>Eukaryota</taxon>
        <taxon>Metazoa</taxon>
        <taxon>Ecdysozoa</taxon>
        <taxon>Arthropoda</taxon>
        <taxon>Crustacea</taxon>
        <taxon>Multicrustacea</taxon>
        <taxon>Malacostraca</taxon>
        <taxon>Eumalacostraca</taxon>
        <taxon>Eucarida</taxon>
        <taxon>Decapoda</taxon>
        <taxon>Pleocyemata</taxon>
        <taxon>Anomura</taxon>
        <taxon>Galatheoidea</taxon>
        <taxon>Porcellanidae</taxon>
        <taxon>Petrolisthes</taxon>
    </lineage>
</organism>
<evidence type="ECO:0000313" key="1">
    <source>
        <dbReference type="EMBL" id="KAK3879131.1"/>
    </source>
</evidence>
<dbReference type="Proteomes" id="UP001286313">
    <property type="component" value="Unassembled WGS sequence"/>
</dbReference>
<dbReference type="AlphaFoldDB" id="A0AAE1FSR6"/>